<dbReference type="EMBL" id="MT774381">
    <property type="protein sequence ID" value="QOR58607.1"/>
    <property type="molecule type" value="Genomic_DNA"/>
</dbReference>
<keyword evidence="2" id="KW-1185">Reference proteome</keyword>
<dbReference type="RefSeq" id="YP_010110765.1">
    <property type="nucleotide sequence ID" value="NC_055874.1"/>
</dbReference>
<accession>A0A7M1RW09</accession>
<protein>
    <submittedName>
        <fullName evidence="1">Uncharacterized protein</fullName>
    </submittedName>
</protein>
<dbReference type="GeneID" id="65129085"/>
<sequence>MSTFNFSVVKKKDKREHKPAKQYIVLKKGMTGIVCIDINGKFYVNVNDVKVPILKECYSTKGKTYIFSRKLKTDGKKLCIVRTKNDATTVFEEYLPFCPGCVVEGNLLLNPYGTTLFNIKKVRLEYENVDAKVAFLYWRTHYNEIERNRKNNNGV</sequence>
<evidence type="ECO:0000313" key="2">
    <source>
        <dbReference type="Proteomes" id="UP000594037"/>
    </source>
</evidence>
<dbReference type="KEGG" id="vg:65129085"/>
<reference evidence="1 2" key="1">
    <citation type="submission" date="2020-07" db="EMBL/GenBank/DDBJ databases">
        <title>Taxonomic proposal: Crassvirales, a new order of highly abundant and diverse bacterial viruses.</title>
        <authorList>
            <person name="Shkoporov A.N."/>
            <person name="Stockdale S.R."/>
            <person name="Guerin E."/>
            <person name="Ross R.P."/>
            <person name="Hill C."/>
        </authorList>
    </citation>
    <scope>NUCLEOTIDE SEQUENCE [LARGE SCALE GENOMIC DNA]</scope>
</reference>
<proteinExistence type="predicted"/>
<organism evidence="1 2">
    <name type="scientific">uncultured phage cr3_1</name>
    <dbReference type="NCBI Taxonomy" id="2772065"/>
    <lineage>
        <taxon>Viruses</taxon>
        <taxon>Duplodnaviria</taxon>
        <taxon>Heunggongvirae</taxon>
        <taxon>Uroviricota</taxon>
        <taxon>Caudoviricetes</taxon>
        <taxon>Crassvirales</taxon>
        <taxon>Intestiviridae</taxon>
        <taxon>Crudevirinae</taxon>
        <taxon>Diorhovirus</taxon>
        <taxon>Diorhovirus intestinalis</taxon>
    </lineage>
</organism>
<name>A0A7M1RW09_9CAUD</name>
<dbReference type="Proteomes" id="UP000594037">
    <property type="component" value="Segment"/>
</dbReference>
<evidence type="ECO:0000313" key="1">
    <source>
        <dbReference type="EMBL" id="QOR58607.1"/>
    </source>
</evidence>